<dbReference type="Pfam" id="PF01494">
    <property type="entry name" value="FAD_binding_3"/>
    <property type="match status" value="1"/>
</dbReference>
<feature type="domain" description="FAD-binding" evidence="1">
    <location>
        <begin position="18"/>
        <end position="333"/>
    </location>
</feature>
<dbReference type="Gene3D" id="3.50.50.60">
    <property type="entry name" value="FAD/NAD(P)-binding domain"/>
    <property type="match status" value="1"/>
</dbReference>
<dbReference type="InterPro" id="IPR036188">
    <property type="entry name" value="FAD/NAD-bd_sf"/>
</dbReference>
<dbReference type="EMBL" id="CP022129">
    <property type="protein sequence ID" value="ASF46787.1"/>
    <property type="molecule type" value="Genomic_DNA"/>
</dbReference>
<dbReference type="GO" id="GO:0071949">
    <property type="term" value="F:FAD binding"/>
    <property type="evidence" value="ECO:0007669"/>
    <property type="project" value="InterPro"/>
</dbReference>
<dbReference type="Gene3D" id="3.30.9.100">
    <property type="match status" value="1"/>
</dbReference>
<dbReference type="SUPFAM" id="SSF51905">
    <property type="entry name" value="FAD/NAD(P)-binding domain"/>
    <property type="match status" value="1"/>
</dbReference>
<gene>
    <name evidence="2" type="ORF">CEK71_12265</name>
</gene>
<name>A0A1Z4BZS3_9GAMM</name>
<dbReference type="RefSeq" id="WP_088619659.1">
    <property type="nucleotide sequence ID" value="NZ_CP022129.1"/>
</dbReference>
<protein>
    <submittedName>
        <fullName evidence="2">Oxidoreductase</fullName>
    </submittedName>
</protein>
<evidence type="ECO:0000313" key="2">
    <source>
        <dbReference type="EMBL" id="ASF46787.1"/>
    </source>
</evidence>
<evidence type="ECO:0000313" key="3">
    <source>
        <dbReference type="Proteomes" id="UP000197019"/>
    </source>
</evidence>
<dbReference type="PRINTS" id="PR00420">
    <property type="entry name" value="RNGMNOXGNASE"/>
</dbReference>
<dbReference type="AlphaFoldDB" id="A0A1Z4BZS3"/>
<keyword evidence="3" id="KW-1185">Reference proteome</keyword>
<accession>A0A1Z4BZS3</accession>
<reference evidence="2 3" key="1">
    <citation type="submission" date="2017-06" db="EMBL/GenBank/DDBJ databases">
        <title>Genome Sequencing of the methanotroph Methylovulum psychrotolerants str. HV10-M2 isolated from a high-altitude environment.</title>
        <authorList>
            <person name="Mateos-Rivera A."/>
        </authorList>
    </citation>
    <scope>NUCLEOTIDE SEQUENCE [LARGE SCALE GENOMIC DNA]</scope>
    <source>
        <strain evidence="2 3">HV10_M2</strain>
    </source>
</reference>
<dbReference type="PANTHER" id="PTHR43747">
    <property type="entry name" value="FAD-BINDING PROTEIN"/>
    <property type="match status" value="1"/>
</dbReference>
<dbReference type="Proteomes" id="UP000197019">
    <property type="component" value="Chromosome"/>
</dbReference>
<organism evidence="2 3">
    <name type="scientific">Methylovulum psychrotolerans</name>
    <dbReference type="NCBI Taxonomy" id="1704499"/>
    <lineage>
        <taxon>Bacteria</taxon>
        <taxon>Pseudomonadati</taxon>
        <taxon>Pseudomonadota</taxon>
        <taxon>Gammaproteobacteria</taxon>
        <taxon>Methylococcales</taxon>
        <taxon>Methylococcaceae</taxon>
        <taxon>Methylovulum</taxon>
    </lineage>
</organism>
<dbReference type="PANTHER" id="PTHR43747:SF1">
    <property type="entry name" value="SLR1998 PROTEIN"/>
    <property type="match status" value="1"/>
</dbReference>
<evidence type="ECO:0000259" key="1">
    <source>
        <dbReference type="Pfam" id="PF01494"/>
    </source>
</evidence>
<sequence>MRRYLSATPKNKRVQRFDAVIVGAGPAGAATALTLAKAGQRVLLADAASKAFRIGEGLPPSARSLLRELGVLEGFLADGHRLSHGSLSAWGSAQLHCQDFFRHLQGQGYQLDRRRFEQLLWVAACAAGAELRQDTRIEVLAHPPGQDFALNAHQSGLTVPLQCRWLVDAGGRRSRIARGQGSTRVAADRLAAFYSVLQTTEAGDYDGRTWLEATPAGWWYSALLPTGGRLVAYLTDLDLADKRQLLSVAGFTGHLAQTRHLSALCAQYRYAVCTKPQGVDASSGRLDQFIGRQWLAVGDAALSFDPLSSQGIANALYTGIQAGQAITAALNGNPAAPAAYARHLGDIYQAYLQNRHYYYGLENRWAELPFWRRRGVVTALTG</sequence>
<dbReference type="InterPro" id="IPR050816">
    <property type="entry name" value="Flavin-dep_Halogenase_NPB"/>
</dbReference>
<proteinExistence type="predicted"/>
<dbReference type="InterPro" id="IPR002938">
    <property type="entry name" value="FAD-bd"/>
</dbReference>
<dbReference type="KEGG" id="mpsy:CEK71_12265"/>